<proteinExistence type="inferred from homology"/>
<dbReference type="Gene3D" id="4.10.220.110">
    <property type="match status" value="1"/>
</dbReference>
<evidence type="ECO:0000313" key="5">
    <source>
        <dbReference type="EMBL" id="MET3601889.1"/>
    </source>
</evidence>
<evidence type="ECO:0000313" key="6">
    <source>
        <dbReference type="Proteomes" id="UP001549164"/>
    </source>
</evidence>
<dbReference type="EMBL" id="JBEPLY010000017">
    <property type="protein sequence ID" value="MET3601889.1"/>
    <property type="molecule type" value="Genomic_DNA"/>
</dbReference>
<evidence type="ECO:0000256" key="1">
    <source>
        <dbReference type="ARBA" id="ARBA00005558"/>
    </source>
</evidence>
<organism evidence="5 6">
    <name type="scientific">Martelella mangrovi</name>
    <dbReference type="NCBI Taxonomy" id="1397477"/>
    <lineage>
        <taxon>Bacteria</taxon>
        <taxon>Pseudomonadati</taxon>
        <taxon>Pseudomonadota</taxon>
        <taxon>Alphaproteobacteria</taxon>
        <taxon>Hyphomicrobiales</taxon>
        <taxon>Aurantimonadaceae</taxon>
        <taxon>Martelella</taxon>
    </lineage>
</organism>
<evidence type="ECO:0000256" key="2">
    <source>
        <dbReference type="SAM" id="MobiDB-lite"/>
    </source>
</evidence>
<comment type="similarity">
    <text evidence="1">Belongs to the VgrG protein family.</text>
</comment>
<feature type="compositionally biased region" description="Basic and acidic residues" evidence="2">
    <location>
        <begin position="251"/>
        <end position="267"/>
    </location>
</feature>
<sequence>MNAIIDMPVLYQDQDIAFTFEASALKDAKLLVHGFAAEEKLFDLTQVDIELVSDDPRIDLNALLDTPATLTIHHKYAGTRHLSGVIAGIDREDEGFRRTFYKITLLPMLSRLEHGSDCRIFQQKTVPDIIKQVLKECGVEDVQWHLAGEHLAREFCVQYRETHLAFIKRIAADEGIWFYFTHGENGQHTAHFIDMPQIVAQLPDMPELEYNANPGGAVKGVYCNRFSVREKLRSTSYTQRDYTFKRPGYSQEHRADRQEDNGSKRNYDLYSYPGRYKQDAAGKPSTQYRMEAVRVEATTANGQTNAIHLSPGFKTALTDHQNDDCNIEWHLLSVSHKGEQPQALKEEAGLGPTTYSNRFTAMPARLPYRPQEIVPPLIGDQTAVVTGPEGEEIYTDKAGRVILQFKWDRYGESDERSSCWVRVSDGYAGAMEGQVILPRVGDEVIVSFLEHEPDQPVVTGRVYNERNRLPYALPDNKTRSVLRSDTHKGKGYNELSFENESGQQNVFLHAQKDHTVRVLNNHATRVENNQVESVGSNRNTDIGANHHEKIGGSKTLAVGGGAGSALAGALAAILAAGGEDSKIGSSATGIEAIGEFAQALAAAAALSETAVLGGNAAFKGAGNHFTEAGGEQQATAARAGDILSSVMPLSGILSTLVEKFQSTTVGLASTEQIGAYKNTSVGHTHTINVGEELIIKVGKSRLIMDKEGNVTITGTTFNFTASGHVQINGKVVDLN</sequence>
<dbReference type="Pfam" id="PF22178">
    <property type="entry name" value="Gp5_trimer_C"/>
    <property type="match status" value="1"/>
</dbReference>
<feature type="domain" description="Gp5/Type VI secretion system Vgr protein OB-fold" evidence="3">
    <location>
        <begin position="395"/>
        <end position="463"/>
    </location>
</feature>
<dbReference type="InterPro" id="IPR037026">
    <property type="entry name" value="Vgr_OB-fold_dom_sf"/>
</dbReference>
<dbReference type="PANTHER" id="PTHR32305:SF11">
    <property type="entry name" value="TYPE VI SECRETION SYSTEM SPIKE PROTEIN VGRG3"/>
    <property type="match status" value="1"/>
</dbReference>
<dbReference type="InterPro" id="IPR006531">
    <property type="entry name" value="Gp5/Vgr_OB"/>
</dbReference>
<dbReference type="SUPFAM" id="SSF69255">
    <property type="entry name" value="gp5 N-terminal domain-like"/>
    <property type="match status" value="1"/>
</dbReference>
<dbReference type="Gene3D" id="2.40.50.230">
    <property type="entry name" value="Gp5 N-terminal domain"/>
    <property type="match status" value="1"/>
</dbReference>
<dbReference type="NCBIfam" id="TIGR03361">
    <property type="entry name" value="VI_Rhs_Vgr"/>
    <property type="match status" value="1"/>
</dbReference>
<gene>
    <name evidence="5" type="ORF">ABID12_003852</name>
</gene>
<dbReference type="InterPro" id="IPR006533">
    <property type="entry name" value="T6SS_Vgr_RhsGE"/>
</dbReference>
<dbReference type="InterPro" id="IPR017847">
    <property type="entry name" value="T6SS_RhsGE_Vgr_subset"/>
</dbReference>
<evidence type="ECO:0000259" key="3">
    <source>
        <dbReference type="Pfam" id="PF04717"/>
    </source>
</evidence>
<protein>
    <submittedName>
        <fullName evidence="5">Type VI secretion system secreted protein VgrG</fullName>
    </submittedName>
</protein>
<accession>A0ABV2IGE9</accession>
<reference evidence="5 6" key="1">
    <citation type="submission" date="2024-06" db="EMBL/GenBank/DDBJ databases">
        <title>Genomic Encyclopedia of Type Strains, Phase IV (KMG-IV): sequencing the most valuable type-strain genomes for metagenomic binning, comparative biology and taxonomic classification.</title>
        <authorList>
            <person name="Goeker M."/>
        </authorList>
    </citation>
    <scope>NUCLEOTIDE SEQUENCE [LARGE SCALE GENOMIC DNA]</scope>
    <source>
        <strain evidence="5 6">DSM 28102</strain>
    </source>
</reference>
<dbReference type="SUPFAM" id="SSF69349">
    <property type="entry name" value="Phage fibre proteins"/>
    <property type="match status" value="1"/>
</dbReference>
<dbReference type="InterPro" id="IPR054030">
    <property type="entry name" value="Gp5_Vgr_C"/>
</dbReference>
<dbReference type="Pfam" id="PF04717">
    <property type="entry name" value="Phage_base_V"/>
    <property type="match status" value="1"/>
</dbReference>
<dbReference type="Gene3D" id="2.30.110.50">
    <property type="match status" value="1"/>
</dbReference>
<name>A0ABV2IGE9_9HYPH</name>
<evidence type="ECO:0000259" key="4">
    <source>
        <dbReference type="Pfam" id="PF22178"/>
    </source>
</evidence>
<dbReference type="NCBIfam" id="TIGR01646">
    <property type="entry name" value="vgr_GE"/>
    <property type="match status" value="1"/>
</dbReference>
<feature type="domain" description="Gp5/Type VI secretion system Vgr C-terminal trimerisation" evidence="4">
    <location>
        <begin position="480"/>
        <end position="561"/>
    </location>
</feature>
<dbReference type="RefSeq" id="WP_354435690.1">
    <property type="nucleotide sequence ID" value="NZ_JBEPLY010000017.1"/>
</dbReference>
<feature type="region of interest" description="Disordered" evidence="2">
    <location>
        <begin position="243"/>
        <end position="269"/>
    </location>
</feature>
<dbReference type="Pfam" id="PF05954">
    <property type="entry name" value="Phage_GPD"/>
    <property type="match status" value="1"/>
</dbReference>
<comment type="caution">
    <text evidence="5">The sequence shown here is derived from an EMBL/GenBank/DDBJ whole genome shotgun (WGS) entry which is preliminary data.</text>
</comment>
<dbReference type="Gene3D" id="3.55.50.10">
    <property type="entry name" value="Baseplate protein-like domains"/>
    <property type="match status" value="1"/>
</dbReference>
<dbReference type="PANTHER" id="PTHR32305">
    <property type="match status" value="1"/>
</dbReference>
<dbReference type="InterPro" id="IPR050708">
    <property type="entry name" value="T6SS_VgrG/RHS"/>
</dbReference>
<dbReference type="SUPFAM" id="SSF69279">
    <property type="entry name" value="Phage tail proteins"/>
    <property type="match status" value="2"/>
</dbReference>
<dbReference type="Proteomes" id="UP001549164">
    <property type="component" value="Unassembled WGS sequence"/>
</dbReference>
<keyword evidence="6" id="KW-1185">Reference proteome</keyword>